<protein>
    <submittedName>
        <fullName evidence="2">Uncharacterized protein</fullName>
    </submittedName>
</protein>
<evidence type="ECO:0000256" key="1">
    <source>
        <dbReference type="SAM" id="MobiDB-lite"/>
    </source>
</evidence>
<evidence type="ECO:0000313" key="3">
    <source>
        <dbReference type="Proteomes" id="UP000241462"/>
    </source>
</evidence>
<gene>
    <name evidence="2" type="ORF">BD289DRAFT_294228</name>
</gene>
<organism evidence="2 3">
    <name type="scientific">Coniella lustricola</name>
    <dbReference type="NCBI Taxonomy" id="2025994"/>
    <lineage>
        <taxon>Eukaryota</taxon>
        <taxon>Fungi</taxon>
        <taxon>Dikarya</taxon>
        <taxon>Ascomycota</taxon>
        <taxon>Pezizomycotina</taxon>
        <taxon>Sordariomycetes</taxon>
        <taxon>Sordariomycetidae</taxon>
        <taxon>Diaporthales</taxon>
        <taxon>Schizoparmaceae</taxon>
        <taxon>Coniella</taxon>
    </lineage>
</organism>
<keyword evidence="3" id="KW-1185">Reference proteome</keyword>
<proteinExistence type="predicted"/>
<reference evidence="2 3" key="1">
    <citation type="journal article" date="2018" name="Mycol. Prog.">
        <title>Coniella lustricola, a new species from submerged detritus.</title>
        <authorList>
            <person name="Raudabaugh D.B."/>
            <person name="Iturriaga T."/>
            <person name="Carver A."/>
            <person name="Mondo S."/>
            <person name="Pangilinan J."/>
            <person name="Lipzen A."/>
            <person name="He G."/>
            <person name="Amirebrahimi M."/>
            <person name="Grigoriev I.V."/>
            <person name="Miller A.N."/>
        </authorList>
    </citation>
    <scope>NUCLEOTIDE SEQUENCE [LARGE SCALE GENOMIC DNA]</scope>
    <source>
        <strain evidence="2 3">B22-T-1</strain>
    </source>
</reference>
<dbReference type="AlphaFoldDB" id="A0A2T3A4W3"/>
<feature type="compositionally biased region" description="Polar residues" evidence="1">
    <location>
        <begin position="109"/>
        <end position="120"/>
    </location>
</feature>
<sequence>MTVFGRVLIAWTPGLCCMRACARVDYARWISSQSKTRSLLASILAHHQLFLCVLRSLAVWVSGCLEGGAGREKRSTYCRREERAHTINTKRHVYNNFTIRASTAQFPSQPANSKLLTKTPTPARPSVGSVGLVNERTQLDKATRDFDRECPECNLTNSSRTA</sequence>
<feature type="region of interest" description="Disordered" evidence="1">
    <location>
        <begin position="109"/>
        <end position="128"/>
    </location>
</feature>
<dbReference type="Proteomes" id="UP000241462">
    <property type="component" value="Unassembled WGS sequence"/>
</dbReference>
<dbReference type="EMBL" id="KZ678468">
    <property type="protein sequence ID" value="PSR82870.1"/>
    <property type="molecule type" value="Genomic_DNA"/>
</dbReference>
<accession>A0A2T3A4W3</accession>
<dbReference type="InParanoid" id="A0A2T3A4W3"/>
<name>A0A2T3A4W3_9PEZI</name>
<evidence type="ECO:0000313" key="2">
    <source>
        <dbReference type="EMBL" id="PSR82870.1"/>
    </source>
</evidence>